<dbReference type="PRINTS" id="PR00081">
    <property type="entry name" value="GDHRDH"/>
</dbReference>
<dbReference type="InterPro" id="IPR002347">
    <property type="entry name" value="SDR_fam"/>
</dbReference>
<name>M5FWN7_DACPD</name>
<dbReference type="InterPro" id="IPR036291">
    <property type="entry name" value="NAD(P)-bd_dom_sf"/>
</dbReference>
<dbReference type="GO" id="GO:0016491">
    <property type="term" value="F:oxidoreductase activity"/>
    <property type="evidence" value="ECO:0007669"/>
    <property type="project" value="UniProtKB-KW"/>
</dbReference>
<dbReference type="SUPFAM" id="SSF51735">
    <property type="entry name" value="NAD(P)-binding Rossmann-fold domains"/>
    <property type="match status" value="1"/>
</dbReference>
<keyword evidence="1" id="KW-0560">Oxidoreductase</keyword>
<keyword evidence="3" id="KW-1185">Reference proteome</keyword>
<gene>
    <name evidence="2" type="ORF">DACRYDRAFT_55131</name>
</gene>
<dbReference type="AlphaFoldDB" id="M5FWN7"/>
<dbReference type="Proteomes" id="UP000030653">
    <property type="component" value="Unassembled WGS sequence"/>
</dbReference>
<dbReference type="Gene3D" id="3.40.50.720">
    <property type="entry name" value="NAD(P)-binding Rossmann-like Domain"/>
    <property type="match status" value="1"/>
</dbReference>
<dbReference type="OrthoDB" id="191139at2759"/>
<organism evidence="2 3">
    <name type="scientific">Dacryopinax primogenitus (strain DJM 731)</name>
    <name type="common">Brown rot fungus</name>
    <dbReference type="NCBI Taxonomy" id="1858805"/>
    <lineage>
        <taxon>Eukaryota</taxon>
        <taxon>Fungi</taxon>
        <taxon>Dikarya</taxon>
        <taxon>Basidiomycota</taxon>
        <taxon>Agaricomycotina</taxon>
        <taxon>Dacrymycetes</taxon>
        <taxon>Dacrymycetales</taxon>
        <taxon>Dacrymycetaceae</taxon>
        <taxon>Dacryopinax</taxon>
    </lineage>
</organism>
<accession>M5FWN7</accession>
<evidence type="ECO:0000256" key="1">
    <source>
        <dbReference type="ARBA" id="ARBA00023002"/>
    </source>
</evidence>
<protein>
    <submittedName>
        <fullName evidence="2">NADP-binding protein</fullName>
    </submittedName>
</protein>
<dbReference type="EMBL" id="JH795868">
    <property type="protein sequence ID" value="EJU00100.1"/>
    <property type="molecule type" value="Genomic_DNA"/>
</dbReference>
<dbReference type="GeneID" id="63690368"/>
<dbReference type="STRING" id="1858805.M5FWN7"/>
<evidence type="ECO:0000313" key="2">
    <source>
        <dbReference type="EMBL" id="EJU00100.1"/>
    </source>
</evidence>
<evidence type="ECO:0000313" key="3">
    <source>
        <dbReference type="Proteomes" id="UP000030653"/>
    </source>
</evidence>
<proteinExistence type="predicted"/>
<dbReference type="OMA" id="HKYGEMD"/>
<dbReference type="PANTHER" id="PTHR43157">
    <property type="entry name" value="PHOSPHATIDYLINOSITOL-GLYCAN BIOSYNTHESIS CLASS F PROTEIN-RELATED"/>
    <property type="match status" value="1"/>
</dbReference>
<sequence length="320" mass="35009">MGQVLRVLTTGSEIWPPQAKFLPENMPDLTDKVIIVTGGNAGIGFVACKYLLLKGATVYLACRSQKKAEEAIAKLKVLTRSDKAHFIQCNLADLPSIKKCAEEFMKKESQLHILFNSAGVMVCPVDQLTKQGYDMQFGTNVLGHAYLTMLLIPTLIATAKACPEGTVRVVTTSSNLHLGAPTGGFDYRTLKDSEYRTKQLTPMIAYSGSKWGNVLFANELARRYGQYGIISSSLNPGLIRTELFRYAEGIGAWAAYAFGMEVDPLGAVTMLYAGTAPEVAEQNGGYYVPWARKSTPRADTKDEAAGKRLWEYIEGEVKGL</sequence>
<reference evidence="2 3" key="1">
    <citation type="journal article" date="2012" name="Science">
        <title>The Paleozoic origin of enzymatic lignin decomposition reconstructed from 31 fungal genomes.</title>
        <authorList>
            <person name="Floudas D."/>
            <person name="Binder M."/>
            <person name="Riley R."/>
            <person name="Barry K."/>
            <person name="Blanchette R.A."/>
            <person name="Henrissat B."/>
            <person name="Martinez A.T."/>
            <person name="Otillar R."/>
            <person name="Spatafora J.W."/>
            <person name="Yadav J.S."/>
            <person name="Aerts A."/>
            <person name="Benoit I."/>
            <person name="Boyd A."/>
            <person name="Carlson A."/>
            <person name="Copeland A."/>
            <person name="Coutinho P.M."/>
            <person name="de Vries R.P."/>
            <person name="Ferreira P."/>
            <person name="Findley K."/>
            <person name="Foster B."/>
            <person name="Gaskell J."/>
            <person name="Glotzer D."/>
            <person name="Gorecki P."/>
            <person name="Heitman J."/>
            <person name="Hesse C."/>
            <person name="Hori C."/>
            <person name="Igarashi K."/>
            <person name="Jurgens J.A."/>
            <person name="Kallen N."/>
            <person name="Kersten P."/>
            <person name="Kohler A."/>
            <person name="Kuees U."/>
            <person name="Kumar T.K.A."/>
            <person name="Kuo A."/>
            <person name="LaButti K."/>
            <person name="Larrondo L.F."/>
            <person name="Lindquist E."/>
            <person name="Ling A."/>
            <person name="Lombard V."/>
            <person name="Lucas S."/>
            <person name="Lundell T."/>
            <person name="Martin R."/>
            <person name="McLaughlin D.J."/>
            <person name="Morgenstern I."/>
            <person name="Morin E."/>
            <person name="Murat C."/>
            <person name="Nagy L.G."/>
            <person name="Nolan M."/>
            <person name="Ohm R.A."/>
            <person name="Patyshakuliyeva A."/>
            <person name="Rokas A."/>
            <person name="Ruiz-Duenas F.J."/>
            <person name="Sabat G."/>
            <person name="Salamov A."/>
            <person name="Samejima M."/>
            <person name="Schmutz J."/>
            <person name="Slot J.C."/>
            <person name="St John F."/>
            <person name="Stenlid J."/>
            <person name="Sun H."/>
            <person name="Sun S."/>
            <person name="Syed K."/>
            <person name="Tsang A."/>
            <person name="Wiebenga A."/>
            <person name="Young D."/>
            <person name="Pisabarro A."/>
            <person name="Eastwood D.C."/>
            <person name="Martin F."/>
            <person name="Cullen D."/>
            <person name="Grigoriev I.V."/>
            <person name="Hibbett D.S."/>
        </authorList>
    </citation>
    <scope>NUCLEOTIDE SEQUENCE [LARGE SCALE GENOMIC DNA]</scope>
    <source>
        <strain evidence="2 3">DJM-731 SS1</strain>
    </source>
</reference>
<dbReference type="HOGENOM" id="CLU_010194_44_6_1"/>
<dbReference type="RefSeq" id="XP_040626997.1">
    <property type="nucleotide sequence ID" value="XM_040775306.1"/>
</dbReference>
<dbReference type="PANTHER" id="PTHR43157:SF31">
    <property type="entry name" value="PHOSPHATIDYLINOSITOL-GLYCAN BIOSYNTHESIS CLASS F PROTEIN"/>
    <property type="match status" value="1"/>
</dbReference>
<dbReference type="Pfam" id="PF00106">
    <property type="entry name" value="adh_short"/>
    <property type="match status" value="1"/>
</dbReference>